<reference evidence="1 2" key="1">
    <citation type="submission" date="2012-05" db="EMBL/GenBank/DDBJ databases">
        <title>Recombination and specialization in a pathogen metapopulation.</title>
        <authorList>
            <person name="Gardiner A."/>
            <person name="Kemen E."/>
            <person name="Schultz-Larsen T."/>
            <person name="MacLean D."/>
            <person name="Van Oosterhout C."/>
            <person name="Jones J.D.G."/>
        </authorList>
    </citation>
    <scope>NUCLEOTIDE SEQUENCE [LARGE SCALE GENOMIC DNA]</scope>
    <source>
        <strain evidence="1 2">Ac Nc2</strain>
    </source>
</reference>
<keyword evidence="2" id="KW-1185">Reference proteome</keyword>
<protein>
    <submittedName>
        <fullName evidence="1">Uncharacterized protein</fullName>
    </submittedName>
</protein>
<gene>
    <name evidence="1" type="ORF">BN9_113320</name>
</gene>
<proteinExistence type="predicted"/>
<name>A0A024FUJ4_9STRA</name>
<organism evidence="1 2">
    <name type="scientific">Albugo candida</name>
    <dbReference type="NCBI Taxonomy" id="65357"/>
    <lineage>
        <taxon>Eukaryota</taxon>
        <taxon>Sar</taxon>
        <taxon>Stramenopiles</taxon>
        <taxon>Oomycota</taxon>
        <taxon>Peronosporomycetes</taxon>
        <taxon>Albuginales</taxon>
        <taxon>Albuginaceae</taxon>
        <taxon>Albugo</taxon>
    </lineage>
</organism>
<evidence type="ECO:0000313" key="1">
    <source>
        <dbReference type="EMBL" id="CCI10711.1"/>
    </source>
</evidence>
<evidence type="ECO:0000313" key="2">
    <source>
        <dbReference type="Proteomes" id="UP000053237"/>
    </source>
</evidence>
<dbReference type="Proteomes" id="UP000053237">
    <property type="component" value="Unassembled WGS sequence"/>
</dbReference>
<accession>A0A024FUJ4</accession>
<dbReference type="InParanoid" id="A0A024FUJ4"/>
<dbReference type="EMBL" id="CAIX01000354">
    <property type="protein sequence ID" value="CCI10711.1"/>
    <property type="molecule type" value="Genomic_DNA"/>
</dbReference>
<comment type="caution">
    <text evidence="1">The sequence shown here is derived from an EMBL/GenBank/DDBJ whole genome shotgun (WGS) entry which is preliminary data.</text>
</comment>
<sequence>MTKASEKALEQERSYKQIKATRVPILCLICLRTDHDDLVGREEIASMMPVNTCFEQNASGRICFQKLHIMTNVNAFEIFVDAIFLTVLRSIVESDLKFFMNDTF</sequence>
<dbReference type="AlphaFoldDB" id="A0A024FUJ4"/>